<reference evidence="1" key="1">
    <citation type="submission" date="2014-09" db="EMBL/GenBank/DDBJ databases">
        <authorList>
            <person name="Magalhaes I.L.F."/>
            <person name="Oliveira U."/>
            <person name="Santos F.R."/>
            <person name="Vidigal T.H.D.A."/>
            <person name="Brescovit A.D."/>
            <person name="Santos A.J."/>
        </authorList>
    </citation>
    <scope>NUCLEOTIDE SEQUENCE</scope>
    <source>
        <tissue evidence="1">Shoot tissue taken approximately 20 cm above the soil surface</tissue>
    </source>
</reference>
<accession>A0A0A9Q039</accession>
<evidence type="ECO:0000313" key="1">
    <source>
        <dbReference type="EMBL" id="JAD89596.1"/>
    </source>
</evidence>
<reference evidence="1" key="2">
    <citation type="journal article" date="2015" name="Data Brief">
        <title>Shoot transcriptome of the giant reed, Arundo donax.</title>
        <authorList>
            <person name="Barrero R.A."/>
            <person name="Guerrero F.D."/>
            <person name="Moolhuijzen P."/>
            <person name="Goolsby J.A."/>
            <person name="Tidwell J."/>
            <person name="Bellgard S.E."/>
            <person name="Bellgard M.I."/>
        </authorList>
    </citation>
    <scope>NUCLEOTIDE SEQUENCE</scope>
    <source>
        <tissue evidence="1">Shoot tissue taken approximately 20 cm above the soil surface</tissue>
    </source>
</reference>
<dbReference type="AlphaFoldDB" id="A0A0A9Q039"/>
<protein>
    <submittedName>
        <fullName evidence="1">Uncharacterized protein</fullName>
    </submittedName>
</protein>
<name>A0A0A9Q039_ARUDO</name>
<organism evidence="1">
    <name type="scientific">Arundo donax</name>
    <name type="common">Giant reed</name>
    <name type="synonym">Donax arundinaceus</name>
    <dbReference type="NCBI Taxonomy" id="35708"/>
    <lineage>
        <taxon>Eukaryota</taxon>
        <taxon>Viridiplantae</taxon>
        <taxon>Streptophyta</taxon>
        <taxon>Embryophyta</taxon>
        <taxon>Tracheophyta</taxon>
        <taxon>Spermatophyta</taxon>
        <taxon>Magnoliopsida</taxon>
        <taxon>Liliopsida</taxon>
        <taxon>Poales</taxon>
        <taxon>Poaceae</taxon>
        <taxon>PACMAD clade</taxon>
        <taxon>Arundinoideae</taxon>
        <taxon>Arundineae</taxon>
        <taxon>Arundo</taxon>
    </lineage>
</organism>
<sequence length="84" mass="9711">MACASCTKSAWMHGNLHRVQQINFIFCRDFMHIVLVHYLEVKVISDPALIAMYLATYSYYYQIIGYHHSICCSVGSFMLSKLLL</sequence>
<dbReference type="EMBL" id="GBRH01208299">
    <property type="protein sequence ID" value="JAD89596.1"/>
    <property type="molecule type" value="Transcribed_RNA"/>
</dbReference>
<proteinExistence type="predicted"/>